<dbReference type="KEGG" id="wdi:H9L19_00085"/>
<dbReference type="Pfam" id="PF05857">
    <property type="entry name" value="TraX"/>
    <property type="match status" value="2"/>
</dbReference>
<feature type="transmembrane region" description="Helical" evidence="1">
    <location>
        <begin position="91"/>
        <end position="113"/>
    </location>
</feature>
<protein>
    <recommendedName>
        <fullName evidence="4">TraX protein</fullName>
    </recommendedName>
</protein>
<dbReference type="EMBL" id="CP060724">
    <property type="protein sequence ID" value="QNN75344.1"/>
    <property type="molecule type" value="Genomic_DNA"/>
</dbReference>
<dbReference type="RefSeq" id="WP_187529178.1">
    <property type="nucleotide sequence ID" value="NZ_CP060724.1"/>
</dbReference>
<evidence type="ECO:0000313" key="2">
    <source>
        <dbReference type="EMBL" id="QNN75344.1"/>
    </source>
</evidence>
<evidence type="ECO:0000313" key="3">
    <source>
        <dbReference type="Proteomes" id="UP000515800"/>
    </source>
</evidence>
<feature type="transmembrane region" description="Helical" evidence="1">
    <location>
        <begin position="193"/>
        <end position="210"/>
    </location>
</feature>
<feature type="transmembrane region" description="Helical" evidence="1">
    <location>
        <begin position="125"/>
        <end position="146"/>
    </location>
</feature>
<keyword evidence="1" id="KW-0472">Membrane</keyword>
<gene>
    <name evidence="2" type="ORF">H9L19_00085</name>
</gene>
<name>A0A7G9T5G9_9LACO</name>
<proteinExistence type="predicted"/>
<keyword evidence="3" id="KW-1185">Reference proteome</keyword>
<feature type="transmembrane region" description="Helical" evidence="1">
    <location>
        <begin position="67"/>
        <end position="85"/>
    </location>
</feature>
<feature type="transmembrane region" description="Helical" evidence="1">
    <location>
        <begin position="242"/>
        <end position="261"/>
    </location>
</feature>
<keyword evidence="1" id="KW-0812">Transmembrane</keyword>
<accession>A0A7G9T5G9</accession>
<dbReference type="InterPro" id="IPR008875">
    <property type="entry name" value="TraX"/>
</dbReference>
<evidence type="ECO:0000256" key="1">
    <source>
        <dbReference type="SAM" id="Phobius"/>
    </source>
</evidence>
<evidence type="ECO:0008006" key="4">
    <source>
        <dbReference type="Google" id="ProtNLM"/>
    </source>
</evidence>
<keyword evidence="1" id="KW-1133">Transmembrane helix</keyword>
<feature type="transmembrane region" description="Helical" evidence="1">
    <location>
        <begin position="166"/>
        <end position="186"/>
    </location>
</feature>
<reference evidence="2 3" key="1">
    <citation type="submission" date="2020-08" db="EMBL/GenBank/DDBJ databases">
        <title>Genome sequence of Weissella diestrammenae KACC 16890T.</title>
        <authorList>
            <person name="Hyun D.-W."/>
            <person name="Bae J.-W."/>
        </authorList>
    </citation>
    <scope>NUCLEOTIDE SEQUENCE [LARGE SCALE GENOMIC DNA]</scope>
    <source>
        <strain evidence="2 3">KACC 16890</strain>
    </source>
</reference>
<feature type="transmembrane region" description="Helical" evidence="1">
    <location>
        <begin position="216"/>
        <end position="233"/>
    </location>
</feature>
<organism evidence="2 3">
    <name type="scientific">Weissella diestrammenae</name>
    <dbReference type="NCBI Taxonomy" id="1162633"/>
    <lineage>
        <taxon>Bacteria</taxon>
        <taxon>Bacillati</taxon>
        <taxon>Bacillota</taxon>
        <taxon>Bacilli</taxon>
        <taxon>Lactobacillales</taxon>
        <taxon>Lactobacillaceae</taxon>
        <taxon>Weissella</taxon>
    </lineage>
</organism>
<sequence>MQNKQGMNGFQIKITGLISMVFDHIGEFFSFPIIFHWIGRLAAPIFLFESSEGFIHTRNRKKYMLRLLYGFWLMGIIDFVLSRYFSIGDTIVVNNIFGTLFLGTVYMTAISYFKGDRVQRSIVRGIAWFMVPILLGIGSLDLINIVGSNEIFLQLVLGWNILVPNILLVEGGFLLVALAVLFYIFHGNKMAQIASLFVVAAFSLIGKDFGQLFGNNYQWMMILAALPILWYNGEKGKNMRNFFYIFYPAHIIVLAVLAYYLH</sequence>
<dbReference type="AlphaFoldDB" id="A0A7G9T5G9"/>
<dbReference type="Proteomes" id="UP000515800">
    <property type="component" value="Chromosome"/>
</dbReference>